<comment type="caution">
    <text evidence="1">The sequence shown here is derived from an EMBL/GenBank/DDBJ whole genome shotgun (WGS) entry which is preliminary data.</text>
</comment>
<proteinExistence type="predicted"/>
<protein>
    <submittedName>
        <fullName evidence="1">Uncharacterized protein</fullName>
    </submittedName>
</protein>
<name>A0ABV9MDN7_9BACL</name>
<dbReference type="RefSeq" id="WP_377278180.1">
    <property type="nucleotide sequence ID" value="NZ_JBHSGL010000005.1"/>
</dbReference>
<sequence>MTVNHGGRLQPAYFKSFLSLIMRSHECELDCARRFAIKRFFKGKPDYYGAESRESFETAIESLKKAR</sequence>
<gene>
    <name evidence="1" type="ORF">ACFO5U_07860</name>
</gene>
<evidence type="ECO:0000313" key="2">
    <source>
        <dbReference type="Proteomes" id="UP001595932"/>
    </source>
</evidence>
<dbReference type="EMBL" id="JBHSGL010000005">
    <property type="protein sequence ID" value="MFC4712768.1"/>
    <property type="molecule type" value="Genomic_DNA"/>
</dbReference>
<organism evidence="1 2">
    <name type="scientific">Planococcus dechangensis</name>
    <dbReference type="NCBI Taxonomy" id="1176255"/>
    <lineage>
        <taxon>Bacteria</taxon>
        <taxon>Bacillati</taxon>
        <taxon>Bacillota</taxon>
        <taxon>Bacilli</taxon>
        <taxon>Bacillales</taxon>
        <taxon>Caryophanaceae</taxon>
        <taxon>Planococcus</taxon>
    </lineage>
</organism>
<accession>A0ABV9MDN7</accession>
<reference evidence="2" key="1">
    <citation type="journal article" date="2019" name="Int. J. Syst. Evol. Microbiol.">
        <title>The Global Catalogue of Microorganisms (GCM) 10K type strain sequencing project: providing services to taxonomists for standard genome sequencing and annotation.</title>
        <authorList>
            <consortium name="The Broad Institute Genomics Platform"/>
            <consortium name="The Broad Institute Genome Sequencing Center for Infectious Disease"/>
            <person name="Wu L."/>
            <person name="Ma J."/>
        </authorList>
    </citation>
    <scope>NUCLEOTIDE SEQUENCE [LARGE SCALE GENOMIC DNA]</scope>
    <source>
        <strain evidence="2">CGMCC 1.12151</strain>
    </source>
</reference>
<keyword evidence="2" id="KW-1185">Reference proteome</keyword>
<dbReference type="Proteomes" id="UP001595932">
    <property type="component" value="Unassembled WGS sequence"/>
</dbReference>
<evidence type="ECO:0000313" key="1">
    <source>
        <dbReference type="EMBL" id="MFC4712768.1"/>
    </source>
</evidence>